<protein>
    <submittedName>
        <fullName evidence="1">Uncharacterized protein</fullName>
    </submittedName>
</protein>
<dbReference type="InterPro" id="IPR002554">
    <property type="entry name" value="PP2A_B56"/>
</dbReference>
<dbReference type="Pfam" id="PF01603">
    <property type="entry name" value="B56"/>
    <property type="match status" value="1"/>
</dbReference>
<dbReference type="GO" id="GO:0019888">
    <property type="term" value="F:protein phosphatase regulator activity"/>
    <property type="evidence" value="ECO:0007669"/>
    <property type="project" value="InterPro"/>
</dbReference>
<dbReference type="Gene3D" id="1.25.10.10">
    <property type="entry name" value="Leucine-rich Repeat Variant"/>
    <property type="match status" value="1"/>
</dbReference>
<name>A0A7J7LVF7_9MAGN</name>
<dbReference type="GO" id="GO:0007165">
    <property type="term" value="P:signal transduction"/>
    <property type="evidence" value="ECO:0007669"/>
    <property type="project" value="InterPro"/>
</dbReference>
<sequence length="126" mass="13557">MLKQFLRKLLWKSLTSDSGDPTGNNNGNNAGICSGTDNGNVVPALSSNVLVEFIGSGSAKFTEPVIAATCTMSTINLFKIFLRDYYLIPSSGEADDDEAMFDLEVVYDLLLRVITSSALDAKVAKK</sequence>
<dbReference type="GO" id="GO:0000159">
    <property type="term" value="C:protein phosphatase type 2A complex"/>
    <property type="evidence" value="ECO:0007669"/>
    <property type="project" value="InterPro"/>
</dbReference>
<accession>A0A7J7LVF7</accession>
<proteinExistence type="predicted"/>
<dbReference type="OrthoDB" id="10616418at2759"/>
<gene>
    <name evidence="1" type="ORF">GIB67_008843</name>
</gene>
<organism evidence="1 2">
    <name type="scientific">Kingdonia uniflora</name>
    <dbReference type="NCBI Taxonomy" id="39325"/>
    <lineage>
        <taxon>Eukaryota</taxon>
        <taxon>Viridiplantae</taxon>
        <taxon>Streptophyta</taxon>
        <taxon>Embryophyta</taxon>
        <taxon>Tracheophyta</taxon>
        <taxon>Spermatophyta</taxon>
        <taxon>Magnoliopsida</taxon>
        <taxon>Ranunculales</taxon>
        <taxon>Circaeasteraceae</taxon>
        <taxon>Kingdonia</taxon>
    </lineage>
</organism>
<reference evidence="1 2" key="1">
    <citation type="journal article" date="2020" name="IScience">
        <title>Genome Sequencing of the Endangered Kingdonia uniflora (Circaeasteraceae, Ranunculales) Reveals Potential Mechanisms of Evolutionary Specialization.</title>
        <authorList>
            <person name="Sun Y."/>
            <person name="Deng T."/>
            <person name="Zhang A."/>
            <person name="Moore M.J."/>
            <person name="Landis J.B."/>
            <person name="Lin N."/>
            <person name="Zhang H."/>
            <person name="Zhang X."/>
            <person name="Huang J."/>
            <person name="Zhang X."/>
            <person name="Sun H."/>
            <person name="Wang H."/>
        </authorList>
    </citation>
    <scope>NUCLEOTIDE SEQUENCE [LARGE SCALE GENOMIC DNA]</scope>
    <source>
        <strain evidence="1">TB1705</strain>
        <tissue evidence="1">Leaf</tissue>
    </source>
</reference>
<dbReference type="Proteomes" id="UP000541444">
    <property type="component" value="Unassembled WGS sequence"/>
</dbReference>
<dbReference type="AlphaFoldDB" id="A0A7J7LVF7"/>
<evidence type="ECO:0000313" key="1">
    <source>
        <dbReference type="EMBL" id="KAF6146557.1"/>
    </source>
</evidence>
<comment type="caution">
    <text evidence="1">The sequence shown here is derived from an EMBL/GenBank/DDBJ whole genome shotgun (WGS) entry which is preliminary data.</text>
</comment>
<keyword evidence="2" id="KW-1185">Reference proteome</keyword>
<dbReference type="InterPro" id="IPR011989">
    <property type="entry name" value="ARM-like"/>
</dbReference>
<evidence type="ECO:0000313" key="2">
    <source>
        <dbReference type="Proteomes" id="UP000541444"/>
    </source>
</evidence>
<dbReference type="EMBL" id="JACGCM010001965">
    <property type="protein sequence ID" value="KAF6146557.1"/>
    <property type="molecule type" value="Genomic_DNA"/>
</dbReference>